<keyword evidence="4" id="KW-1185">Reference proteome</keyword>
<protein>
    <submittedName>
        <fullName evidence="3">AsmA family protein</fullName>
    </submittedName>
</protein>
<keyword evidence="1" id="KW-0472">Membrane</keyword>
<keyword evidence="1" id="KW-1133">Transmembrane helix</keyword>
<feature type="domain" description="AsmA" evidence="2">
    <location>
        <begin position="205"/>
        <end position="585"/>
    </location>
</feature>
<evidence type="ECO:0000259" key="2">
    <source>
        <dbReference type="Pfam" id="PF05170"/>
    </source>
</evidence>
<evidence type="ECO:0000313" key="3">
    <source>
        <dbReference type="EMBL" id="QPI49542.1"/>
    </source>
</evidence>
<reference evidence="3 4" key="1">
    <citation type="submission" date="2020-11" db="EMBL/GenBank/DDBJ databases">
        <authorList>
            <person name="Sun Q."/>
        </authorList>
    </citation>
    <scope>NUCLEOTIDE SEQUENCE [LARGE SCALE GENOMIC DNA]</scope>
    <source>
        <strain evidence="3 4">P8398</strain>
    </source>
</reference>
<feature type="transmembrane region" description="Helical" evidence="1">
    <location>
        <begin position="20"/>
        <end position="42"/>
    </location>
</feature>
<sequence>MSQAAPLPSGRTPRARRTKIILAIVAVVVAIAAIALAILLTYDWNKARPWLNAKASEALDRPVVIAGDLHLSWEKPAAAMAERGRTWRDLVPWPHLVANDVHVGQPQGMDAPGVGAPGVGAPGAGSGDMAKVKQFSFSLNPFALLHKTISIPVLRFDAPAVDLRRDKDGKNNWTFHQEDKPARWKLDLERVIFTKGVVKLNDAMEKLELTADVDTVNADSTYGISWKLHGTYHGGPVTGGGKAGAVLSLKQQTTPYPVQADLRVGKTHIEVDGTVTKPTRLAALDLRLKLSGASMARLYTLTGLLLPETPAFRTEGRLTGELGETGSRWVYDKFTGKVGSSDIAGRLEYQTGKPRGKLSGTVSSKLLQFADLGPLVGADSNASKQARGVDTVQPAGKVLPVESFRTERWTAIDADVHYAAERIVRVKQLPISKLDTHLILKDGVLNLAPMNFQMAGGSMSSTIKLDGSANGSGKQAIKATAKVSARHIRIKELFPSIQEMKATVGQINGDAQLSSTGDSVASLLGAANGEIKALIDEGTVSKMLLEQMGLNIGNIVLTKLFGDKQVKLNCMATDFQVTNGLMQTRTFVVDTDEAAITADGTINLANEQMDLTLDPKTKGLRIFSLRSPLHVRGSFSKPDVSVDKGMLALKAGGAVALGLAAPAAALLPLVNAGPGKDSGCARLLAEAREKPVAPPPGKTRRR</sequence>
<gene>
    <name evidence="3" type="ORF">IV454_29620</name>
</gene>
<dbReference type="PANTHER" id="PTHR30441">
    <property type="entry name" value="DUF748 DOMAIN-CONTAINING PROTEIN"/>
    <property type="match status" value="1"/>
</dbReference>
<keyword evidence="1" id="KW-0812">Transmembrane</keyword>
<evidence type="ECO:0000313" key="4">
    <source>
        <dbReference type="Proteomes" id="UP000662888"/>
    </source>
</evidence>
<dbReference type="Pfam" id="PF05170">
    <property type="entry name" value="AsmA"/>
    <property type="match status" value="1"/>
</dbReference>
<dbReference type="InterPro" id="IPR052894">
    <property type="entry name" value="AsmA-related"/>
</dbReference>
<dbReference type="EMBL" id="CP065053">
    <property type="protein sequence ID" value="QPI49542.1"/>
    <property type="molecule type" value="Genomic_DNA"/>
</dbReference>
<proteinExistence type="predicted"/>
<name>A0AA48WBW4_9BURK</name>
<evidence type="ECO:0000256" key="1">
    <source>
        <dbReference type="SAM" id="Phobius"/>
    </source>
</evidence>
<dbReference type="RefSeq" id="WP_206089213.1">
    <property type="nucleotide sequence ID" value="NZ_CP065053.1"/>
</dbReference>
<dbReference type="InterPro" id="IPR007844">
    <property type="entry name" value="AsmA"/>
</dbReference>
<accession>A0AA48WBW4</accession>
<organism evidence="3 4">
    <name type="scientific">Massilia antarctica</name>
    <dbReference type="NCBI Taxonomy" id="2765360"/>
    <lineage>
        <taxon>Bacteria</taxon>
        <taxon>Pseudomonadati</taxon>
        <taxon>Pseudomonadota</taxon>
        <taxon>Betaproteobacteria</taxon>
        <taxon>Burkholderiales</taxon>
        <taxon>Oxalobacteraceae</taxon>
        <taxon>Telluria group</taxon>
        <taxon>Massilia</taxon>
    </lineage>
</organism>
<dbReference type="Proteomes" id="UP000662888">
    <property type="component" value="Chromosome"/>
</dbReference>
<dbReference type="PANTHER" id="PTHR30441:SF9">
    <property type="entry name" value="ASMA FAMILY PROTEIN YHJG"/>
    <property type="match status" value="1"/>
</dbReference>